<evidence type="ECO:0000256" key="6">
    <source>
        <dbReference type="ARBA" id="ARBA00023187"/>
    </source>
</evidence>
<dbReference type="Pfam" id="PF01423">
    <property type="entry name" value="LSM"/>
    <property type="match status" value="1"/>
</dbReference>
<dbReference type="InterPro" id="IPR027078">
    <property type="entry name" value="snRNP-E"/>
</dbReference>
<dbReference type="GO" id="GO:0000398">
    <property type="term" value="P:mRNA splicing, via spliceosome"/>
    <property type="evidence" value="ECO:0007669"/>
    <property type="project" value="InterPro"/>
</dbReference>
<dbReference type="AlphaFoldDB" id="A0AAF0E6K6"/>
<reference evidence="11" key="1">
    <citation type="submission" date="2023-03" db="EMBL/GenBank/DDBJ databases">
        <title>Mating type loci evolution in Malassezia.</title>
        <authorList>
            <person name="Coelho M.A."/>
        </authorList>
    </citation>
    <scope>NUCLEOTIDE SEQUENCE</scope>
    <source>
        <strain evidence="11">CBS 10434</strain>
    </source>
</reference>
<organism evidence="11 12">
    <name type="scientific">Malassezia caprae</name>
    <dbReference type="NCBI Taxonomy" id="1381934"/>
    <lineage>
        <taxon>Eukaryota</taxon>
        <taxon>Fungi</taxon>
        <taxon>Dikarya</taxon>
        <taxon>Basidiomycota</taxon>
        <taxon>Ustilaginomycotina</taxon>
        <taxon>Malasseziomycetes</taxon>
        <taxon>Malasseziales</taxon>
        <taxon>Malasseziaceae</taxon>
        <taxon>Malassezia</taxon>
    </lineage>
</organism>
<dbReference type="GO" id="GO:0003723">
    <property type="term" value="F:RNA binding"/>
    <property type="evidence" value="ECO:0007669"/>
    <property type="project" value="UniProtKB-KW"/>
</dbReference>
<comment type="subcellular location">
    <subcellularLocation>
        <location evidence="1">Nucleus</location>
    </subcellularLocation>
</comment>
<name>A0AAF0E6K6_9BASI</name>
<evidence type="ECO:0000256" key="7">
    <source>
        <dbReference type="ARBA" id="ARBA00023242"/>
    </source>
</evidence>
<dbReference type="Proteomes" id="UP001220961">
    <property type="component" value="Chromosome 3"/>
</dbReference>
<dbReference type="InterPro" id="IPR010920">
    <property type="entry name" value="LSM_dom_sf"/>
</dbReference>
<dbReference type="EMBL" id="CP119910">
    <property type="protein sequence ID" value="WFD19181.1"/>
    <property type="molecule type" value="Genomic_DNA"/>
</dbReference>
<sequence length="287" mass="32559">MTRPVGGSSQKNAASDLRGLLDTLNSPVCTSNERIYALVQLEHFVSERVLHDLPQIKKQAQEQGFHPYTFFTKLEKCCDCKQICSSRSSLELLLAILGADYSQTTNTQSSLHLLASHAIDTLMCVLVDASPDTRRLFEQAHGLRIARRVMNAHTGLSQQDEQDLTGSKCFEFLLFYLKPQAFEEQATQQLPSTAAQSLFQLPETPKPRLMLQPINVIFRHLQQQTRVSLWLYDNIEYRIEGKIIGFDEFMNVTLAEAEEVPCSAEKERKPLGMYLIVWMLTRAFAAC</sequence>
<protein>
    <recommendedName>
        <fullName evidence="9">Sm protein E</fullName>
    </recommendedName>
</protein>
<proteinExistence type="inferred from homology"/>
<evidence type="ECO:0000256" key="8">
    <source>
        <dbReference type="ARBA" id="ARBA00023274"/>
    </source>
</evidence>
<gene>
    <name evidence="11" type="ORF">MCAP1_001404</name>
</gene>
<evidence type="ECO:0000256" key="9">
    <source>
        <dbReference type="ARBA" id="ARBA00030143"/>
    </source>
</evidence>
<evidence type="ECO:0000259" key="10">
    <source>
        <dbReference type="Pfam" id="PF01423"/>
    </source>
</evidence>
<dbReference type="Gene3D" id="2.30.30.100">
    <property type="match status" value="1"/>
</dbReference>
<keyword evidence="4" id="KW-0747">Spliceosome</keyword>
<evidence type="ECO:0000256" key="3">
    <source>
        <dbReference type="ARBA" id="ARBA00022664"/>
    </source>
</evidence>
<evidence type="ECO:0000256" key="4">
    <source>
        <dbReference type="ARBA" id="ARBA00022728"/>
    </source>
</evidence>
<dbReference type="Pfam" id="PF08045">
    <property type="entry name" value="CDC14"/>
    <property type="match status" value="1"/>
</dbReference>
<evidence type="ECO:0000256" key="1">
    <source>
        <dbReference type="ARBA" id="ARBA00004123"/>
    </source>
</evidence>
<dbReference type="InterPro" id="IPR012535">
    <property type="entry name" value="Cell_div_Cdc14"/>
</dbReference>
<feature type="domain" description="Sm" evidence="10">
    <location>
        <begin position="222"/>
        <end position="276"/>
    </location>
</feature>
<evidence type="ECO:0000256" key="2">
    <source>
        <dbReference type="ARBA" id="ARBA00006850"/>
    </source>
</evidence>
<dbReference type="InterPro" id="IPR001163">
    <property type="entry name" value="Sm_dom_euk/arc"/>
</dbReference>
<comment type="similarity">
    <text evidence="2">Belongs to the snRNP Sm proteins family.</text>
</comment>
<keyword evidence="8" id="KW-0687">Ribonucleoprotein</keyword>
<evidence type="ECO:0000313" key="12">
    <source>
        <dbReference type="Proteomes" id="UP001220961"/>
    </source>
</evidence>
<accession>A0AAF0E6K6</accession>
<keyword evidence="6" id="KW-0508">mRNA splicing</keyword>
<keyword evidence="12" id="KW-1185">Reference proteome</keyword>
<dbReference type="GO" id="GO:0005681">
    <property type="term" value="C:spliceosomal complex"/>
    <property type="evidence" value="ECO:0007669"/>
    <property type="project" value="UniProtKB-KW"/>
</dbReference>
<evidence type="ECO:0000256" key="5">
    <source>
        <dbReference type="ARBA" id="ARBA00022884"/>
    </source>
</evidence>
<keyword evidence="7" id="KW-0539">Nucleus</keyword>
<dbReference type="CDD" id="cd01718">
    <property type="entry name" value="Sm_E"/>
    <property type="match status" value="1"/>
</dbReference>
<dbReference type="SUPFAM" id="SSF50182">
    <property type="entry name" value="Sm-like ribonucleoproteins"/>
    <property type="match status" value="1"/>
</dbReference>
<dbReference type="PANTHER" id="PTHR11193">
    <property type="entry name" value="SMALL NUCLEAR RIBONUCLEOPROTEIN E"/>
    <property type="match status" value="1"/>
</dbReference>
<keyword evidence="3" id="KW-0507">mRNA processing</keyword>
<keyword evidence="5" id="KW-0694">RNA-binding</keyword>
<evidence type="ECO:0000313" key="11">
    <source>
        <dbReference type="EMBL" id="WFD19181.1"/>
    </source>
</evidence>